<comment type="caution">
    <text evidence="2">The sequence shown here is derived from an EMBL/GenBank/DDBJ whole genome shotgun (WGS) entry which is preliminary data.</text>
</comment>
<reference evidence="2 3" key="1">
    <citation type="submission" date="2024-05" db="EMBL/GenBank/DDBJ databases">
        <authorList>
            <person name="Liu Q."/>
            <person name="Xin Y.-H."/>
        </authorList>
    </citation>
    <scope>NUCLEOTIDE SEQUENCE [LARGE SCALE GENOMIC DNA]</scope>
    <source>
        <strain evidence="2 3">CGMCC 1.10181</strain>
    </source>
</reference>
<dbReference type="EMBL" id="JBDIME010000002">
    <property type="protein sequence ID" value="MEN2788639.1"/>
    <property type="molecule type" value="Genomic_DNA"/>
</dbReference>
<dbReference type="InterPro" id="IPR021074">
    <property type="entry name" value="Formate_DH_dsu"/>
</dbReference>
<name>A0ABU9XYM8_9SPHN</name>
<keyword evidence="3" id="KW-1185">Reference proteome</keyword>
<dbReference type="Proteomes" id="UP001419910">
    <property type="component" value="Unassembled WGS sequence"/>
</dbReference>
<feature type="region of interest" description="Disordered" evidence="1">
    <location>
        <begin position="71"/>
        <end position="97"/>
    </location>
</feature>
<sequence length="97" mass="10492">MSGTIDKLVRMTNQIATEFGNQRDADPATATWDHLWHFWDPRMCAQIIAYVDQGGAGLNDIARRAVTMLRDKGEAPSQTPATDFKANADGAPASDAG</sequence>
<gene>
    <name evidence="2" type="ORF">ABC974_03290</name>
</gene>
<organism evidence="2 3">
    <name type="scientific">Sphingomonas oligophenolica</name>
    <dbReference type="NCBI Taxonomy" id="301154"/>
    <lineage>
        <taxon>Bacteria</taxon>
        <taxon>Pseudomonadati</taxon>
        <taxon>Pseudomonadota</taxon>
        <taxon>Alphaproteobacteria</taxon>
        <taxon>Sphingomonadales</taxon>
        <taxon>Sphingomonadaceae</taxon>
        <taxon>Sphingomonas</taxon>
    </lineage>
</organism>
<proteinExistence type="predicted"/>
<dbReference type="Pfam" id="PF11390">
    <property type="entry name" value="FdsD"/>
    <property type="match status" value="1"/>
</dbReference>
<evidence type="ECO:0000313" key="2">
    <source>
        <dbReference type="EMBL" id="MEN2788639.1"/>
    </source>
</evidence>
<dbReference type="RefSeq" id="WP_343890656.1">
    <property type="nucleotide sequence ID" value="NZ_BAAAEH010000035.1"/>
</dbReference>
<protein>
    <submittedName>
        <fullName evidence="2">Formate dehydrogenase subunit delta</fullName>
    </submittedName>
</protein>
<evidence type="ECO:0000256" key="1">
    <source>
        <dbReference type="SAM" id="MobiDB-lite"/>
    </source>
</evidence>
<evidence type="ECO:0000313" key="3">
    <source>
        <dbReference type="Proteomes" id="UP001419910"/>
    </source>
</evidence>
<accession>A0ABU9XYM8</accession>